<dbReference type="Pfam" id="PF00440">
    <property type="entry name" value="TetR_N"/>
    <property type="match status" value="1"/>
</dbReference>
<accession>A0A1M6SUH8</accession>
<feature type="domain" description="HTH tetR-type" evidence="5">
    <location>
        <begin position="9"/>
        <end position="69"/>
    </location>
</feature>
<evidence type="ECO:0000313" key="7">
    <source>
        <dbReference type="Proteomes" id="UP000183994"/>
    </source>
</evidence>
<evidence type="ECO:0000256" key="4">
    <source>
        <dbReference type="PROSITE-ProRule" id="PRU00335"/>
    </source>
</evidence>
<keyword evidence="1" id="KW-0805">Transcription regulation</keyword>
<evidence type="ECO:0000313" key="6">
    <source>
        <dbReference type="EMBL" id="SHK48339.1"/>
    </source>
</evidence>
<dbReference type="PROSITE" id="PS50977">
    <property type="entry name" value="HTH_TETR_2"/>
    <property type="match status" value="1"/>
</dbReference>
<gene>
    <name evidence="6" type="ORF">SAMN02745216_03534</name>
</gene>
<dbReference type="RefSeq" id="WP_073477579.1">
    <property type="nucleotide sequence ID" value="NZ_FQZU01000025.1"/>
</dbReference>
<dbReference type="STRING" id="1121393.SAMN02745216_03534"/>
<keyword evidence="7" id="KW-1185">Reference proteome</keyword>
<organism evidence="6 7">
    <name type="scientific">Desulfatibacillum alkenivorans DSM 16219</name>
    <dbReference type="NCBI Taxonomy" id="1121393"/>
    <lineage>
        <taxon>Bacteria</taxon>
        <taxon>Pseudomonadati</taxon>
        <taxon>Thermodesulfobacteriota</taxon>
        <taxon>Desulfobacteria</taxon>
        <taxon>Desulfobacterales</taxon>
        <taxon>Desulfatibacillaceae</taxon>
        <taxon>Desulfatibacillum</taxon>
    </lineage>
</organism>
<dbReference type="SUPFAM" id="SSF48498">
    <property type="entry name" value="Tetracyclin repressor-like, C-terminal domain"/>
    <property type="match status" value="1"/>
</dbReference>
<dbReference type="SUPFAM" id="SSF46689">
    <property type="entry name" value="Homeodomain-like"/>
    <property type="match status" value="1"/>
</dbReference>
<dbReference type="Proteomes" id="UP000183994">
    <property type="component" value="Unassembled WGS sequence"/>
</dbReference>
<dbReference type="PANTHER" id="PTHR30055">
    <property type="entry name" value="HTH-TYPE TRANSCRIPTIONAL REGULATOR RUTR"/>
    <property type="match status" value="1"/>
</dbReference>
<evidence type="ECO:0000259" key="5">
    <source>
        <dbReference type="PROSITE" id="PS50977"/>
    </source>
</evidence>
<dbReference type="PANTHER" id="PTHR30055:SF240">
    <property type="entry name" value="HTH-TYPE TRANSCRIPTIONAL REGULATOR ACRR"/>
    <property type="match status" value="1"/>
</dbReference>
<proteinExistence type="predicted"/>
<evidence type="ECO:0000256" key="2">
    <source>
        <dbReference type="ARBA" id="ARBA00023125"/>
    </source>
</evidence>
<protein>
    <submittedName>
        <fullName evidence="6">Transcriptional regulator, TetR family</fullName>
    </submittedName>
</protein>
<dbReference type="InterPro" id="IPR001647">
    <property type="entry name" value="HTH_TetR"/>
</dbReference>
<dbReference type="InterPro" id="IPR050109">
    <property type="entry name" value="HTH-type_TetR-like_transc_reg"/>
</dbReference>
<dbReference type="Gene3D" id="1.10.10.60">
    <property type="entry name" value="Homeodomain-like"/>
    <property type="match status" value="1"/>
</dbReference>
<reference evidence="7" key="1">
    <citation type="submission" date="2016-11" db="EMBL/GenBank/DDBJ databases">
        <authorList>
            <person name="Varghese N."/>
            <person name="Submissions S."/>
        </authorList>
    </citation>
    <scope>NUCLEOTIDE SEQUENCE [LARGE SCALE GENOMIC DNA]</scope>
    <source>
        <strain evidence="7">DSM 16219</strain>
    </source>
</reference>
<keyword evidence="3" id="KW-0804">Transcription</keyword>
<dbReference type="PRINTS" id="PR00455">
    <property type="entry name" value="HTHTETR"/>
</dbReference>
<dbReference type="InterPro" id="IPR009057">
    <property type="entry name" value="Homeodomain-like_sf"/>
</dbReference>
<dbReference type="Pfam" id="PF08359">
    <property type="entry name" value="TetR_C_4"/>
    <property type="match status" value="1"/>
</dbReference>
<evidence type="ECO:0000256" key="1">
    <source>
        <dbReference type="ARBA" id="ARBA00023015"/>
    </source>
</evidence>
<dbReference type="OrthoDB" id="3249at2"/>
<dbReference type="GO" id="GO:0003700">
    <property type="term" value="F:DNA-binding transcription factor activity"/>
    <property type="evidence" value="ECO:0007669"/>
    <property type="project" value="TreeGrafter"/>
</dbReference>
<dbReference type="InterPro" id="IPR036271">
    <property type="entry name" value="Tet_transcr_reg_TetR-rel_C_sf"/>
</dbReference>
<dbReference type="Gene3D" id="1.10.357.10">
    <property type="entry name" value="Tetracycline Repressor, domain 2"/>
    <property type="match status" value="1"/>
</dbReference>
<dbReference type="GO" id="GO:0000976">
    <property type="term" value="F:transcription cis-regulatory region binding"/>
    <property type="evidence" value="ECO:0007669"/>
    <property type="project" value="TreeGrafter"/>
</dbReference>
<dbReference type="AlphaFoldDB" id="A0A1M6SUH8"/>
<feature type="DNA-binding region" description="H-T-H motif" evidence="4">
    <location>
        <begin position="32"/>
        <end position="51"/>
    </location>
</feature>
<name>A0A1M6SUH8_9BACT</name>
<keyword evidence="2 4" id="KW-0238">DNA-binding</keyword>
<sequence length="198" mass="22694">MATPRLKTEERKKQIVQAALTLVSTRGVAAMTMERTARLVGVSPSALYRHFKNKAEMLDAVLDLLDIQFANEIQEALDNGGDALDALRYFLMQRVRFIMEHRSIPRLLYSEEILYKYPELQKKVNGIFKNHILRLQDVVRQGQNQGLIRTDVTPVETAVMFIGLFKPVDEIYDIIGGRFDLVAHIHKVWNIFVEAISP</sequence>
<evidence type="ECO:0000256" key="3">
    <source>
        <dbReference type="ARBA" id="ARBA00023163"/>
    </source>
</evidence>
<dbReference type="EMBL" id="FQZU01000025">
    <property type="protein sequence ID" value="SHK48339.1"/>
    <property type="molecule type" value="Genomic_DNA"/>
</dbReference>
<dbReference type="InterPro" id="IPR013570">
    <property type="entry name" value="Tscrpt_reg_YsiA_C"/>
</dbReference>